<evidence type="ECO:0000256" key="2">
    <source>
        <dbReference type="ARBA" id="ARBA00022980"/>
    </source>
</evidence>
<sequence length="200" mass="22582">MYFTSAMKYTRLPPSATLSRKEPRSKNIYLRALSDFYTKVASNSSVLAIKKISKRLKMSKSDRQPVKISKIVSEIGESKDKVAVVVAKVLDDDEVMVIPAVKVVALQWSKGVKEKIERYGGTIGTLDQLFELCPNMDDICLVSTNKFSRRSAKFWGPAPGEKGSATYPRANQKCHNREKRIMMRGRKSQHLKRQVVNKAT</sequence>
<dbReference type="Pfam" id="PF17135">
    <property type="entry name" value="Ribosomal_L18"/>
    <property type="match status" value="1"/>
</dbReference>
<dbReference type="PANTHER" id="PTHR10934">
    <property type="entry name" value="60S RIBOSOMAL PROTEIN L18"/>
    <property type="match status" value="1"/>
</dbReference>
<organism evidence="5">
    <name type="scientific">Encephalitozoon cuniculi</name>
    <name type="common">Microsporidian parasite</name>
    <dbReference type="NCBI Taxonomy" id="6035"/>
    <lineage>
        <taxon>Eukaryota</taxon>
        <taxon>Fungi</taxon>
        <taxon>Fungi incertae sedis</taxon>
        <taxon>Microsporidia</taxon>
        <taxon>Unikaryonidae</taxon>
        <taxon>Encephalitozoon</taxon>
    </lineage>
</organism>
<dbReference type="VEuPathDB" id="MicrosporidiaDB:AEWD_031440"/>
<dbReference type="InterPro" id="IPR021131">
    <property type="entry name" value="Ribosomal_uL15/eL18"/>
</dbReference>
<dbReference type="GO" id="GO:0003723">
    <property type="term" value="F:RNA binding"/>
    <property type="evidence" value="ECO:0007669"/>
    <property type="project" value="TreeGrafter"/>
</dbReference>
<keyword evidence="2 5" id="KW-0689">Ribosomal protein</keyword>
<dbReference type="EMBL" id="KC513618">
    <property type="protein sequence ID" value="AGE96419.1"/>
    <property type="molecule type" value="Genomic_DNA"/>
</dbReference>
<dbReference type="PANTHER" id="PTHR10934:SF2">
    <property type="entry name" value="LARGE RIBOSOMAL SUBUNIT PROTEIN EL18"/>
    <property type="match status" value="1"/>
</dbReference>
<dbReference type="AlphaFoldDB" id="M1JLM6"/>
<dbReference type="GO" id="GO:0022625">
    <property type="term" value="C:cytosolic large ribosomal subunit"/>
    <property type="evidence" value="ECO:0007669"/>
    <property type="project" value="TreeGrafter"/>
</dbReference>
<dbReference type="VEuPathDB" id="MicrosporidiaDB:ECU03_1490"/>
<dbReference type="Gene3D" id="3.100.10.10">
    <property type="match status" value="1"/>
</dbReference>
<evidence type="ECO:0000313" key="5">
    <source>
        <dbReference type="EMBL" id="AGE96419.1"/>
    </source>
</evidence>
<dbReference type="SUPFAM" id="SSF52080">
    <property type="entry name" value="Ribosomal proteins L15p and L18e"/>
    <property type="match status" value="1"/>
</dbReference>
<comment type="similarity">
    <text evidence="1">Belongs to the eukaryotic ribosomal protein eL18 family.</text>
</comment>
<evidence type="ECO:0000259" key="4">
    <source>
        <dbReference type="Pfam" id="PF17135"/>
    </source>
</evidence>
<name>M1JLM6_ENCCN</name>
<accession>M1JLM6</accession>
<proteinExistence type="inferred from homology"/>
<dbReference type="InterPro" id="IPR036227">
    <property type="entry name" value="Ribosomal_uL15/eL18_sf"/>
</dbReference>
<dbReference type="VEuPathDB" id="MicrosporidiaDB:AEWR_031440"/>
<reference evidence="5" key="1">
    <citation type="journal article" date="2013" name="Eukaryot. Cell">
        <title>Extremely Reduced Levels of Heterozygosity in the Vertebrate Pathogen Encephalitozoon cuniculi.</title>
        <authorList>
            <person name="Selman M."/>
            <person name="Sak B."/>
            <person name="Kvac M."/>
            <person name="Farinelli L."/>
            <person name="Weiss L.M."/>
            <person name="Corradi N."/>
        </authorList>
    </citation>
    <scope>NUCLEOTIDE SEQUENCE</scope>
</reference>
<protein>
    <submittedName>
        <fullName evidence="5">60S ribosomal protein l18</fullName>
    </submittedName>
</protein>
<dbReference type="GO" id="GO:0006412">
    <property type="term" value="P:translation"/>
    <property type="evidence" value="ECO:0007669"/>
    <property type="project" value="InterPro"/>
</dbReference>
<dbReference type="VEuPathDB" id="MicrosporidiaDB:M970_031440"/>
<feature type="domain" description="Large ribosomal subunit protein uL15/eL18" evidence="4">
    <location>
        <begin position="18"/>
        <end position="188"/>
    </location>
</feature>
<keyword evidence="3" id="KW-0687">Ribonucleoprotein</keyword>
<dbReference type="VEuPathDB" id="MicrosporidiaDB:AEWQ_031440"/>
<dbReference type="GO" id="GO:0003735">
    <property type="term" value="F:structural constituent of ribosome"/>
    <property type="evidence" value="ECO:0007669"/>
    <property type="project" value="InterPro"/>
</dbReference>
<evidence type="ECO:0000256" key="3">
    <source>
        <dbReference type="ARBA" id="ARBA00023274"/>
    </source>
</evidence>
<dbReference type="InterPro" id="IPR000039">
    <property type="entry name" value="Ribosomal_eL18"/>
</dbReference>
<gene>
    <name evidence="5" type="ORF">ECU03_1490</name>
</gene>
<evidence type="ECO:0000256" key="1">
    <source>
        <dbReference type="ARBA" id="ARBA00006815"/>
    </source>
</evidence>